<reference evidence="5" key="2">
    <citation type="submission" date="2019-09" db="UniProtKB">
        <authorList>
            <consortium name="WormBaseParasite"/>
        </authorList>
    </citation>
    <scope>IDENTIFICATION</scope>
</reference>
<organism evidence="4 5">
    <name type="scientific">Heligmosomoides polygyrus</name>
    <name type="common">Parasitic roundworm</name>
    <dbReference type="NCBI Taxonomy" id="6339"/>
    <lineage>
        <taxon>Eukaryota</taxon>
        <taxon>Metazoa</taxon>
        <taxon>Ecdysozoa</taxon>
        <taxon>Nematoda</taxon>
        <taxon>Chromadorea</taxon>
        <taxon>Rhabditida</taxon>
        <taxon>Rhabditina</taxon>
        <taxon>Rhabditomorpha</taxon>
        <taxon>Strongyloidea</taxon>
        <taxon>Heligmosomidae</taxon>
        <taxon>Heligmosomoides</taxon>
    </lineage>
</organism>
<accession>A0A3P8AS06</accession>
<feature type="compositionally biased region" description="Low complexity" evidence="2">
    <location>
        <begin position="209"/>
        <end position="222"/>
    </location>
</feature>
<evidence type="ECO:0000256" key="2">
    <source>
        <dbReference type="SAM" id="MobiDB-lite"/>
    </source>
</evidence>
<evidence type="ECO:0000313" key="5">
    <source>
        <dbReference type="WBParaSite" id="HPBE_0001680201-mRNA-1"/>
    </source>
</evidence>
<dbReference type="InterPro" id="IPR004902">
    <property type="entry name" value="Rhabdo_ncap_2"/>
</dbReference>
<evidence type="ECO:0000313" key="3">
    <source>
        <dbReference type="EMBL" id="VDP07050.1"/>
    </source>
</evidence>
<feature type="region of interest" description="Disordered" evidence="2">
    <location>
        <begin position="1"/>
        <end position="26"/>
    </location>
</feature>
<dbReference type="Proteomes" id="UP000050761">
    <property type="component" value="Unassembled WGS sequence"/>
</dbReference>
<dbReference type="Pfam" id="PF03216">
    <property type="entry name" value="Rhabdo_ncap_2"/>
    <property type="match status" value="1"/>
</dbReference>
<comment type="subcellular location">
    <subcellularLocation>
        <location evidence="1">Virion</location>
    </subcellularLocation>
</comment>
<evidence type="ECO:0000313" key="4">
    <source>
        <dbReference type="Proteomes" id="UP000050761"/>
    </source>
</evidence>
<dbReference type="AlphaFoldDB" id="A0A183G5C5"/>
<gene>
    <name evidence="3" type="ORF">HPBE_LOCUS16801</name>
</gene>
<dbReference type="EMBL" id="UZAH01029619">
    <property type="protein sequence ID" value="VDP07050.1"/>
    <property type="molecule type" value="Genomic_DNA"/>
</dbReference>
<name>A0A183G5C5_HELPZ</name>
<sequence>MSSVSDTDGEGKTSSVAPDAEKSKWKPKQYTMAELDALENISDQALIKSVAENSIYKGILHSDQGGLAPVKTNEIDWDESKVRDHVRWRSFPPIIEKKGKATEVFYPYTVIMFAAGYGAPIPIPWSMTGDVAVAMCLNMAGWLDNVYNLGKEFLKLNYHSKHVEKPQAYKWDVINEINSKTRIDFWNRLASGNFETMNDLFHMEEEEYQQGGQQVPAAQRPASPAPPAEVSEQVNPVQNQAAEAFVGGNRPAMPTIAVIRPSAASEPTEAEKKAIAAIKSLHRRHQLLPAGVALSYLITRMVAKSPQHVKLHAKKFSEIPSKYGLNLDPGLSFDFNEEALRQIRNSVTAFQSCVAIFLQSVEEKCRDTESKFDPPERIHDYRREMVEIERELEIVGDYFERGPSTSA</sequence>
<reference evidence="3 4" key="1">
    <citation type="submission" date="2018-11" db="EMBL/GenBank/DDBJ databases">
        <authorList>
            <consortium name="Pathogen Informatics"/>
        </authorList>
    </citation>
    <scope>NUCLEOTIDE SEQUENCE [LARGE SCALE GENOMIC DNA]</scope>
</reference>
<feature type="compositionally biased region" description="Polar residues" evidence="2">
    <location>
        <begin position="1"/>
        <end position="16"/>
    </location>
</feature>
<feature type="region of interest" description="Disordered" evidence="2">
    <location>
        <begin position="207"/>
        <end position="230"/>
    </location>
</feature>
<accession>A0A183G5C5</accession>
<dbReference type="WBParaSite" id="HPBE_0001680201-mRNA-1">
    <property type="protein sequence ID" value="HPBE_0001680201-mRNA-1"/>
    <property type="gene ID" value="HPBE_0001680201"/>
</dbReference>
<evidence type="ECO:0000256" key="1">
    <source>
        <dbReference type="ARBA" id="ARBA00004328"/>
    </source>
</evidence>
<protein>
    <submittedName>
        <fullName evidence="5">Transmembrane protein</fullName>
    </submittedName>
</protein>
<proteinExistence type="predicted"/>
<dbReference type="OrthoDB" id="5870404at2759"/>
<keyword evidence="4" id="KW-1185">Reference proteome</keyword>